<dbReference type="InterPro" id="IPR000620">
    <property type="entry name" value="EamA_dom"/>
</dbReference>
<dbReference type="SUPFAM" id="SSF103481">
    <property type="entry name" value="Multidrug resistance efflux transporter EmrE"/>
    <property type="match status" value="2"/>
</dbReference>
<feature type="transmembrane region" description="Helical" evidence="1">
    <location>
        <begin position="189"/>
        <end position="208"/>
    </location>
</feature>
<evidence type="ECO:0000259" key="2">
    <source>
        <dbReference type="Pfam" id="PF00892"/>
    </source>
</evidence>
<keyword evidence="1" id="KW-1133">Transmembrane helix</keyword>
<reference evidence="3 4" key="1">
    <citation type="submission" date="2019-02" db="EMBL/GenBank/DDBJ databases">
        <title>Genomic Encyclopedia of Type Strains, Phase IV (KMG-IV): sequencing the most valuable type-strain genomes for metagenomic binning, comparative biology and taxonomic classification.</title>
        <authorList>
            <person name="Goeker M."/>
        </authorList>
    </citation>
    <scope>NUCLEOTIDE SEQUENCE [LARGE SCALE GENOMIC DNA]</scope>
    <source>
        <strain evidence="3 4">DSM 21223</strain>
    </source>
</reference>
<dbReference type="InterPro" id="IPR037185">
    <property type="entry name" value="EmrE-like"/>
</dbReference>
<evidence type="ECO:0000313" key="4">
    <source>
        <dbReference type="Proteomes" id="UP000292136"/>
    </source>
</evidence>
<keyword evidence="1" id="KW-0472">Membrane</keyword>
<dbReference type="RefSeq" id="WP_130458561.1">
    <property type="nucleotide sequence ID" value="NZ_SHKM01000001.1"/>
</dbReference>
<dbReference type="EMBL" id="SHKM01000001">
    <property type="protein sequence ID" value="RZT89954.1"/>
    <property type="molecule type" value="Genomic_DNA"/>
</dbReference>
<accession>A0ABY0IUW1</accession>
<feature type="transmembrane region" description="Helical" evidence="1">
    <location>
        <begin position="158"/>
        <end position="177"/>
    </location>
</feature>
<evidence type="ECO:0000256" key="1">
    <source>
        <dbReference type="SAM" id="Phobius"/>
    </source>
</evidence>
<name>A0ABY0IUW1_9RHOO</name>
<organism evidence="3 4">
    <name type="scientific">Azospira oryzae</name>
    <dbReference type="NCBI Taxonomy" id="146939"/>
    <lineage>
        <taxon>Bacteria</taxon>
        <taxon>Pseudomonadati</taxon>
        <taxon>Pseudomonadota</taxon>
        <taxon>Betaproteobacteria</taxon>
        <taxon>Rhodocyclales</taxon>
        <taxon>Rhodocyclaceae</taxon>
        <taxon>Azospira</taxon>
    </lineage>
</organism>
<evidence type="ECO:0000313" key="3">
    <source>
        <dbReference type="EMBL" id="RZT89954.1"/>
    </source>
</evidence>
<dbReference type="PANTHER" id="PTHR22911">
    <property type="entry name" value="ACYL-MALONYL CONDENSING ENZYME-RELATED"/>
    <property type="match status" value="1"/>
</dbReference>
<sequence length="301" mass="32003">MREEAARRGNGRRTHLAVGALLTGALVWGVLWYPYRVLAGLGISGIAASALTYAVALALALVFWRRALAALRPSWLLAAIGLAGAACNMGYVLATLHGEVMRVLLLFYLAPLWTILLARWWLGEQLGVWGLAVVGLSLGGAATMLWHPAMGLPWPRNGAEWLGLASGFFFACSNVLSRRAQALSIEVKSVAMFVGALVISGALLLTGWGSMQWPHSGASVLWLLGIGVILMLVNRVVQFGLHHTAANRAIVILLSELVFAAISAWFLAGESMGAREWLGGAMIAAASLLSTRLEARVEAAA</sequence>
<keyword evidence="1" id="KW-0812">Transmembrane</keyword>
<keyword evidence="4" id="KW-1185">Reference proteome</keyword>
<feature type="transmembrane region" description="Helical" evidence="1">
    <location>
        <begin position="128"/>
        <end position="146"/>
    </location>
</feature>
<feature type="transmembrane region" description="Helical" evidence="1">
    <location>
        <begin position="75"/>
        <end position="94"/>
    </location>
</feature>
<feature type="domain" description="EamA" evidence="2">
    <location>
        <begin position="160"/>
        <end position="291"/>
    </location>
</feature>
<dbReference type="Proteomes" id="UP000292136">
    <property type="component" value="Unassembled WGS sequence"/>
</dbReference>
<feature type="transmembrane region" description="Helical" evidence="1">
    <location>
        <begin position="41"/>
        <end position="63"/>
    </location>
</feature>
<feature type="transmembrane region" description="Helical" evidence="1">
    <location>
        <begin position="249"/>
        <end position="268"/>
    </location>
</feature>
<dbReference type="Pfam" id="PF00892">
    <property type="entry name" value="EamA"/>
    <property type="match status" value="1"/>
</dbReference>
<feature type="transmembrane region" description="Helical" evidence="1">
    <location>
        <begin position="220"/>
        <end position="237"/>
    </location>
</feature>
<proteinExistence type="predicted"/>
<feature type="transmembrane region" description="Helical" evidence="1">
    <location>
        <begin position="100"/>
        <end position="121"/>
    </location>
</feature>
<gene>
    <name evidence="3" type="ORF">EV678_0755</name>
</gene>
<dbReference type="PANTHER" id="PTHR22911:SF79">
    <property type="entry name" value="MOBA-LIKE NTP TRANSFERASE DOMAIN-CONTAINING PROTEIN"/>
    <property type="match status" value="1"/>
</dbReference>
<feature type="transmembrane region" description="Helical" evidence="1">
    <location>
        <begin position="16"/>
        <end position="35"/>
    </location>
</feature>
<comment type="caution">
    <text evidence="3">The sequence shown here is derived from an EMBL/GenBank/DDBJ whole genome shotgun (WGS) entry which is preliminary data.</text>
</comment>
<protein>
    <submittedName>
        <fullName evidence="3">EamA domain-containing membrane protein RarD</fullName>
    </submittedName>
</protein>